<dbReference type="AlphaFoldDB" id="D8PDX6"/>
<sequence>MAPRRYVRTYYRFPLNYPVIFGGAPFVGEGVLTNLSLKGCSVLCDREVLCGSDVRVSVLLDHQPPALPIDLGTIKWVNGHQFGVEFVRLPVEAQQRLNRTLRTELIEWLKSRQSSSDLPETSTPDN</sequence>
<dbReference type="EMBL" id="FP929003">
    <property type="protein sequence ID" value="CBK41435.1"/>
    <property type="molecule type" value="Genomic_DNA"/>
</dbReference>
<dbReference type="OrthoDB" id="9789283at2"/>
<dbReference type="HOGENOM" id="CLU_1977526_0_0_0"/>
<dbReference type="STRING" id="330214.NIDE1702"/>
<dbReference type="Proteomes" id="UP000001660">
    <property type="component" value="Chromosome"/>
</dbReference>
<gene>
    <name evidence="2" type="ORF">NIDE1702</name>
</gene>
<name>D8PDX6_9BACT</name>
<dbReference type="SUPFAM" id="SSF141371">
    <property type="entry name" value="PilZ domain-like"/>
    <property type="match status" value="1"/>
</dbReference>
<proteinExistence type="predicted"/>
<dbReference type="KEGG" id="nde:NIDE1702"/>
<dbReference type="InterPro" id="IPR009875">
    <property type="entry name" value="PilZ_domain"/>
</dbReference>
<evidence type="ECO:0000313" key="2">
    <source>
        <dbReference type="EMBL" id="CBK41435.1"/>
    </source>
</evidence>
<protein>
    <recommendedName>
        <fullName evidence="1">PilZ domain-containing protein</fullName>
    </recommendedName>
</protein>
<dbReference type="GO" id="GO:0035438">
    <property type="term" value="F:cyclic-di-GMP binding"/>
    <property type="evidence" value="ECO:0007669"/>
    <property type="project" value="InterPro"/>
</dbReference>
<keyword evidence="3" id="KW-1185">Reference proteome</keyword>
<dbReference type="Gene3D" id="2.40.10.220">
    <property type="entry name" value="predicted glycosyltransferase like domains"/>
    <property type="match status" value="1"/>
</dbReference>
<dbReference type="Pfam" id="PF07238">
    <property type="entry name" value="PilZ"/>
    <property type="match status" value="1"/>
</dbReference>
<accession>D8PDX6</accession>
<feature type="domain" description="PilZ" evidence="1">
    <location>
        <begin position="8"/>
        <end position="100"/>
    </location>
</feature>
<reference evidence="2 3" key="1">
    <citation type="journal article" date="2010" name="Proc. Natl. Acad. Sci. U.S.A.">
        <title>A Nitrospira metagenome illuminates the physiology and evolution of globally important nitrite-oxidizing bacteria.</title>
        <authorList>
            <person name="Lucker S."/>
            <person name="Wagner M."/>
            <person name="Maixner F."/>
            <person name="Pelletier E."/>
            <person name="Koch H."/>
            <person name="Vacherie B."/>
            <person name="Rattei T."/>
            <person name="Sinninghe Damste J."/>
            <person name="Spieck E."/>
            <person name="Le Paslier D."/>
            <person name="Daims H."/>
        </authorList>
    </citation>
    <scope>NUCLEOTIDE SEQUENCE [LARGE SCALE GENOMIC DNA]</scope>
</reference>
<evidence type="ECO:0000259" key="1">
    <source>
        <dbReference type="Pfam" id="PF07238"/>
    </source>
</evidence>
<organism evidence="2 3">
    <name type="scientific">Nitrospira defluvii</name>
    <dbReference type="NCBI Taxonomy" id="330214"/>
    <lineage>
        <taxon>Bacteria</taxon>
        <taxon>Pseudomonadati</taxon>
        <taxon>Nitrospirota</taxon>
        <taxon>Nitrospiria</taxon>
        <taxon>Nitrospirales</taxon>
        <taxon>Nitrospiraceae</taxon>
        <taxon>Nitrospira</taxon>
    </lineage>
</organism>
<evidence type="ECO:0000313" key="3">
    <source>
        <dbReference type="Proteomes" id="UP000001660"/>
    </source>
</evidence>